<reference evidence="1 2" key="1">
    <citation type="submission" date="2018-07" db="EMBL/GenBank/DDBJ databases">
        <title>Genomic Encyclopedia of Type Strains, Phase III (KMG-III): the genomes of soil and plant-associated and newly described type strains.</title>
        <authorList>
            <person name="Whitman W."/>
        </authorList>
    </citation>
    <scope>NUCLEOTIDE SEQUENCE [LARGE SCALE GENOMIC DNA]</scope>
    <source>
        <strain evidence="1 2">31-25a</strain>
    </source>
</reference>
<name>A0A368YGG6_9HYPH</name>
<proteinExistence type="predicted"/>
<organism evidence="1 2">
    <name type="scientific">Phyllobacterium bourgognense</name>
    <dbReference type="NCBI Taxonomy" id="314236"/>
    <lineage>
        <taxon>Bacteria</taxon>
        <taxon>Pseudomonadati</taxon>
        <taxon>Pseudomonadota</taxon>
        <taxon>Alphaproteobacteria</taxon>
        <taxon>Hyphomicrobiales</taxon>
        <taxon>Phyllobacteriaceae</taxon>
        <taxon>Phyllobacterium</taxon>
    </lineage>
</organism>
<sequence length="59" mass="6592">MWFIGRSHPTKWLAASRKPEGPGEFVPIPSDFGIVRWKNIGLAKSLDLETNSLRQNGAI</sequence>
<comment type="caution">
    <text evidence="1">The sequence shown here is derived from an EMBL/GenBank/DDBJ whole genome shotgun (WGS) entry which is preliminary data.</text>
</comment>
<dbReference type="AlphaFoldDB" id="A0A368YGG6"/>
<dbReference type="Proteomes" id="UP000253324">
    <property type="component" value="Unassembled WGS sequence"/>
</dbReference>
<dbReference type="EMBL" id="QPJM01000018">
    <property type="protein sequence ID" value="RCW79333.1"/>
    <property type="molecule type" value="Genomic_DNA"/>
</dbReference>
<evidence type="ECO:0000313" key="2">
    <source>
        <dbReference type="Proteomes" id="UP000253324"/>
    </source>
</evidence>
<accession>A0A368YGG6</accession>
<protein>
    <submittedName>
        <fullName evidence="1">Uncharacterized protein</fullName>
    </submittedName>
</protein>
<gene>
    <name evidence="1" type="ORF">C7476_11846</name>
</gene>
<evidence type="ECO:0000313" key="1">
    <source>
        <dbReference type="EMBL" id="RCW79333.1"/>
    </source>
</evidence>
<keyword evidence="2" id="KW-1185">Reference proteome</keyword>